<dbReference type="AlphaFoldDB" id="A0A8K9WV14"/>
<dbReference type="GeneTree" id="ENSGT00940000155483"/>
<dbReference type="InterPro" id="IPR011009">
    <property type="entry name" value="Kinase-like_dom_sf"/>
</dbReference>
<feature type="domain" description="Protein kinase" evidence="6">
    <location>
        <begin position="4"/>
        <end position="114"/>
    </location>
</feature>
<dbReference type="SUPFAM" id="SSF56112">
    <property type="entry name" value="Protein kinase-like (PK-like)"/>
    <property type="match status" value="1"/>
</dbReference>
<dbReference type="Gene3D" id="1.10.510.10">
    <property type="entry name" value="Transferase(Phosphotransferase) domain 1"/>
    <property type="match status" value="1"/>
</dbReference>
<evidence type="ECO:0000256" key="5">
    <source>
        <dbReference type="ARBA" id="ARBA00022840"/>
    </source>
</evidence>
<dbReference type="Ensembl" id="ENSOMYT00000147436.1">
    <property type="protein sequence ID" value="ENSOMYP00000123666.1"/>
    <property type="gene ID" value="ENSOMYG00000010418.2"/>
</dbReference>
<name>A0A8K9WV14_ONCMY</name>
<sequence>MASTFDLSRRNPGTYGDVYKARNVTTGELAAIKVIKLEPGEDFVVVQQEIVMMKDCKHSNIVAYFGSYLRRDKLWICMEYCGGGSLQYIYHGKENLQLLRPFLDFKRDDISILF</sequence>
<evidence type="ECO:0000259" key="6">
    <source>
        <dbReference type="PROSITE" id="PS50011"/>
    </source>
</evidence>
<evidence type="ECO:0000313" key="7">
    <source>
        <dbReference type="Ensembl" id="ENSOMYP00000123666.1"/>
    </source>
</evidence>
<keyword evidence="3" id="KW-0547">Nucleotide-binding</keyword>
<dbReference type="GO" id="GO:0005737">
    <property type="term" value="C:cytoplasm"/>
    <property type="evidence" value="ECO:0007669"/>
    <property type="project" value="TreeGrafter"/>
</dbReference>
<dbReference type="PANTHER" id="PTHR48012:SF17">
    <property type="entry name" value="MITOGEN-ACTIVATED PROTEIN KINASE KINASE KINASE KINASE 3"/>
    <property type="match status" value="1"/>
</dbReference>
<keyword evidence="4" id="KW-0418">Kinase</keyword>
<accession>A0A8K9WV14</accession>
<dbReference type="Pfam" id="PF00069">
    <property type="entry name" value="Pkinase"/>
    <property type="match status" value="1"/>
</dbReference>
<organism evidence="7 8">
    <name type="scientific">Oncorhynchus mykiss</name>
    <name type="common">Rainbow trout</name>
    <name type="synonym">Salmo gairdneri</name>
    <dbReference type="NCBI Taxonomy" id="8022"/>
    <lineage>
        <taxon>Eukaryota</taxon>
        <taxon>Metazoa</taxon>
        <taxon>Chordata</taxon>
        <taxon>Craniata</taxon>
        <taxon>Vertebrata</taxon>
        <taxon>Euteleostomi</taxon>
        <taxon>Actinopterygii</taxon>
        <taxon>Neopterygii</taxon>
        <taxon>Teleostei</taxon>
        <taxon>Protacanthopterygii</taxon>
        <taxon>Salmoniformes</taxon>
        <taxon>Salmonidae</taxon>
        <taxon>Salmoninae</taxon>
        <taxon>Oncorhynchus</taxon>
    </lineage>
</organism>
<dbReference type="Proteomes" id="UP000694395">
    <property type="component" value="Chromosome 13"/>
</dbReference>
<dbReference type="PROSITE" id="PS50011">
    <property type="entry name" value="PROTEIN_KINASE_DOM"/>
    <property type="match status" value="1"/>
</dbReference>
<dbReference type="GO" id="GO:0008349">
    <property type="term" value="F:MAP kinase kinase kinase kinase activity"/>
    <property type="evidence" value="ECO:0007669"/>
    <property type="project" value="TreeGrafter"/>
</dbReference>
<evidence type="ECO:0000256" key="1">
    <source>
        <dbReference type="ARBA" id="ARBA00008874"/>
    </source>
</evidence>
<reference evidence="7" key="3">
    <citation type="submission" date="2025-09" db="UniProtKB">
        <authorList>
            <consortium name="Ensembl"/>
        </authorList>
    </citation>
    <scope>IDENTIFICATION</scope>
</reference>
<proteinExistence type="inferred from homology"/>
<keyword evidence="5" id="KW-0067">ATP-binding</keyword>
<protein>
    <submittedName>
        <fullName evidence="7">Mitogen-activated protein kinase kinase kinase kinase 3</fullName>
    </submittedName>
</protein>
<keyword evidence="2" id="KW-0723">Serine/threonine-protein kinase</keyword>
<evidence type="ECO:0000256" key="2">
    <source>
        <dbReference type="ARBA" id="ARBA00022527"/>
    </source>
</evidence>
<dbReference type="InterPro" id="IPR050629">
    <property type="entry name" value="STE20/SPS1-PAK"/>
</dbReference>
<dbReference type="GO" id="GO:0005524">
    <property type="term" value="F:ATP binding"/>
    <property type="evidence" value="ECO:0007669"/>
    <property type="project" value="UniProtKB-KW"/>
</dbReference>
<dbReference type="PANTHER" id="PTHR48012">
    <property type="entry name" value="STERILE20-LIKE KINASE, ISOFORM B-RELATED"/>
    <property type="match status" value="1"/>
</dbReference>
<evidence type="ECO:0000313" key="8">
    <source>
        <dbReference type="Proteomes" id="UP000694395"/>
    </source>
</evidence>
<evidence type="ECO:0000256" key="4">
    <source>
        <dbReference type="ARBA" id="ARBA00022777"/>
    </source>
</evidence>
<dbReference type="InterPro" id="IPR000719">
    <property type="entry name" value="Prot_kinase_dom"/>
</dbReference>
<reference evidence="7" key="2">
    <citation type="submission" date="2025-08" db="UniProtKB">
        <authorList>
            <consortium name="Ensembl"/>
        </authorList>
    </citation>
    <scope>IDENTIFICATION</scope>
</reference>
<evidence type="ECO:0000256" key="3">
    <source>
        <dbReference type="ARBA" id="ARBA00022741"/>
    </source>
</evidence>
<reference evidence="7" key="1">
    <citation type="submission" date="2020-07" db="EMBL/GenBank/DDBJ databases">
        <title>A long reads based de novo assembly of the rainbow trout Arlee double haploid line genome.</title>
        <authorList>
            <person name="Gao G."/>
            <person name="Palti Y."/>
        </authorList>
    </citation>
    <scope>NUCLEOTIDE SEQUENCE [LARGE SCALE GENOMIC DNA]</scope>
</reference>
<keyword evidence="8" id="KW-1185">Reference proteome</keyword>
<keyword evidence="4" id="KW-0808">Transferase</keyword>
<comment type="similarity">
    <text evidence="1">Belongs to the protein kinase superfamily. STE Ser/Thr protein kinase family. STE20 subfamily.</text>
</comment>